<organism evidence="1 2">
    <name type="scientific">Rugamonas aquatica</name>
    <dbReference type="NCBI Taxonomy" id="2743357"/>
    <lineage>
        <taxon>Bacteria</taxon>
        <taxon>Pseudomonadati</taxon>
        <taxon>Pseudomonadota</taxon>
        <taxon>Betaproteobacteria</taxon>
        <taxon>Burkholderiales</taxon>
        <taxon>Oxalobacteraceae</taxon>
        <taxon>Telluria group</taxon>
        <taxon>Rugamonas</taxon>
    </lineage>
</organism>
<sequence>MNSRQKKQAEALAALSAADRARLERLAALAEVTPEHLWPEVWQYGFDDVEESVQADLDADADIAAGRTISNEEVMAQARRILEAHVKPKRKTG</sequence>
<accession>A0A6A7N840</accession>
<evidence type="ECO:0000313" key="1">
    <source>
        <dbReference type="EMBL" id="MQA41032.1"/>
    </source>
</evidence>
<dbReference type="Proteomes" id="UP000440498">
    <property type="component" value="Unassembled WGS sequence"/>
</dbReference>
<keyword evidence="2" id="KW-1185">Reference proteome</keyword>
<proteinExistence type="predicted"/>
<comment type="caution">
    <text evidence="1">The sequence shown here is derived from an EMBL/GenBank/DDBJ whole genome shotgun (WGS) entry which is preliminary data.</text>
</comment>
<dbReference type="EMBL" id="WHUG01000011">
    <property type="protein sequence ID" value="MQA41032.1"/>
    <property type="molecule type" value="Genomic_DNA"/>
</dbReference>
<dbReference type="AlphaFoldDB" id="A0A6A7N840"/>
<evidence type="ECO:0000313" key="2">
    <source>
        <dbReference type="Proteomes" id="UP000440498"/>
    </source>
</evidence>
<gene>
    <name evidence="1" type="ORF">GEV02_23100</name>
</gene>
<name>A0A6A7N840_9BURK</name>
<protein>
    <submittedName>
        <fullName evidence="1">Uncharacterized protein</fullName>
    </submittedName>
</protein>
<dbReference type="RefSeq" id="WP_152840317.1">
    <property type="nucleotide sequence ID" value="NZ_WHUG01000011.1"/>
</dbReference>
<reference evidence="1 2" key="1">
    <citation type="submission" date="2019-10" db="EMBL/GenBank/DDBJ databases">
        <title>Two novel species isolated from a subtropical stream in China.</title>
        <authorList>
            <person name="Lu H."/>
        </authorList>
    </citation>
    <scope>NUCLEOTIDE SEQUENCE [LARGE SCALE GENOMIC DNA]</scope>
    <source>
        <strain evidence="1 2">FT29W</strain>
    </source>
</reference>